<proteinExistence type="predicted"/>
<reference evidence="1 2" key="1">
    <citation type="submission" date="2020-08" db="EMBL/GenBank/DDBJ databases">
        <title>Genomic Encyclopedia of Type Strains, Phase IV (KMG-IV): sequencing the most valuable type-strain genomes for metagenomic binning, comparative biology and taxonomic classification.</title>
        <authorList>
            <person name="Goeker M."/>
        </authorList>
    </citation>
    <scope>NUCLEOTIDE SEQUENCE [LARGE SCALE GENOMIC DNA]</scope>
    <source>
        <strain evidence="1 2">DSM 45385</strain>
    </source>
</reference>
<dbReference type="Proteomes" id="UP000568380">
    <property type="component" value="Unassembled WGS sequence"/>
</dbReference>
<organism evidence="1 2">
    <name type="scientific">Nonomuraea endophytica</name>
    <dbReference type="NCBI Taxonomy" id="714136"/>
    <lineage>
        <taxon>Bacteria</taxon>
        <taxon>Bacillati</taxon>
        <taxon>Actinomycetota</taxon>
        <taxon>Actinomycetes</taxon>
        <taxon>Streptosporangiales</taxon>
        <taxon>Streptosporangiaceae</taxon>
        <taxon>Nonomuraea</taxon>
    </lineage>
</organism>
<accession>A0A7W8AC09</accession>
<dbReference type="AlphaFoldDB" id="A0A7W8AC09"/>
<sequence length="100" mass="11125">MDIEQAKVLAERCLARFSTAEEPLAFYGDETIDDLGWCFVFPWNTARFVETRDFAHVRGPGYGPIVVVKGSGDTWMMNGLPEDQQLAAYLAEHGLSPDGK</sequence>
<evidence type="ECO:0000313" key="2">
    <source>
        <dbReference type="Proteomes" id="UP000568380"/>
    </source>
</evidence>
<keyword evidence="2" id="KW-1185">Reference proteome</keyword>
<protein>
    <recommendedName>
        <fullName evidence="3">Immunity protein 35 domain-containing protein</fullName>
    </recommendedName>
</protein>
<evidence type="ECO:0000313" key="1">
    <source>
        <dbReference type="EMBL" id="MBB5083340.1"/>
    </source>
</evidence>
<dbReference type="RefSeq" id="WP_184972326.1">
    <property type="nucleotide sequence ID" value="NZ_JACHIN010000016.1"/>
</dbReference>
<comment type="caution">
    <text evidence="1">The sequence shown here is derived from an EMBL/GenBank/DDBJ whole genome shotgun (WGS) entry which is preliminary data.</text>
</comment>
<name>A0A7W8AC09_9ACTN</name>
<dbReference type="EMBL" id="JACHIN010000016">
    <property type="protein sequence ID" value="MBB5083340.1"/>
    <property type="molecule type" value="Genomic_DNA"/>
</dbReference>
<gene>
    <name evidence="1" type="ORF">HNR40_008843</name>
</gene>
<evidence type="ECO:0008006" key="3">
    <source>
        <dbReference type="Google" id="ProtNLM"/>
    </source>
</evidence>